<gene>
    <name evidence="1" type="ORF">FOE78_03350</name>
</gene>
<dbReference type="EMBL" id="CP041692">
    <property type="protein sequence ID" value="QDP95075.1"/>
    <property type="molecule type" value="Genomic_DNA"/>
</dbReference>
<evidence type="ECO:0000313" key="2">
    <source>
        <dbReference type="Proteomes" id="UP000319263"/>
    </source>
</evidence>
<organism evidence="1 2">
    <name type="scientific">Microlunatus elymi</name>
    <dbReference type="NCBI Taxonomy" id="2596828"/>
    <lineage>
        <taxon>Bacteria</taxon>
        <taxon>Bacillati</taxon>
        <taxon>Actinomycetota</taxon>
        <taxon>Actinomycetes</taxon>
        <taxon>Propionibacteriales</taxon>
        <taxon>Propionibacteriaceae</taxon>
        <taxon>Microlunatus</taxon>
    </lineage>
</organism>
<reference evidence="1 2" key="1">
    <citation type="submission" date="2019-07" db="EMBL/GenBank/DDBJ databases">
        <title>Microlunatus dokdonensis sp. nov. isolated from the rhizospheric soil of the wild plant Elymus tsukushiensis.</title>
        <authorList>
            <person name="Ghim S.-Y."/>
            <person name="Hwang Y.-J."/>
            <person name="Son J.-S."/>
            <person name="Shin J.-H."/>
        </authorList>
    </citation>
    <scope>NUCLEOTIDE SEQUENCE [LARGE SCALE GENOMIC DNA]</scope>
    <source>
        <strain evidence="1 2">KUDC0627</strain>
    </source>
</reference>
<dbReference type="KEGG" id="mik:FOE78_03350"/>
<name>A0A516PV61_9ACTN</name>
<dbReference type="RefSeq" id="WP_143985057.1">
    <property type="nucleotide sequence ID" value="NZ_CP041692.1"/>
</dbReference>
<dbReference type="Proteomes" id="UP000319263">
    <property type="component" value="Chromosome"/>
</dbReference>
<proteinExistence type="predicted"/>
<sequence length="64" mass="7072">MSVMETSVVDLTADASLAILERESQRELGVSAQEFLGAYDSGRFPDDWDVAALSRLEMLLPLVR</sequence>
<keyword evidence="2" id="KW-1185">Reference proteome</keyword>
<protein>
    <submittedName>
        <fullName evidence="1">Uncharacterized protein</fullName>
    </submittedName>
</protein>
<evidence type="ECO:0000313" key="1">
    <source>
        <dbReference type="EMBL" id="QDP95075.1"/>
    </source>
</evidence>
<accession>A0A516PV61</accession>
<dbReference type="AlphaFoldDB" id="A0A516PV61"/>